<dbReference type="OMA" id="IMVNAVY"/>
<evidence type="ECO:0000313" key="10">
    <source>
        <dbReference type="Proteomes" id="UP000249757"/>
    </source>
</evidence>
<proteinExistence type="inferred from homology"/>
<reference evidence="10" key="4">
    <citation type="journal article" date="2022" name="Microb. Genom.">
        <title>A global pangenome for the wheat fungal pathogen Pyrenophora tritici-repentis and prediction of effector protein structural homology.</title>
        <authorList>
            <person name="Moolhuijzen P.M."/>
            <person name="See P.T."/>
            <person name="Shi G."/>
            <person name="Powell H.R."/>
            <person name="Cockram J."/>
            <person name="Jorgensen L.N."/>
            <person name="Benslimane H."/>
            <person name="Strelkov S.E."/>
            <person name="Turner J."/>
            <person name="Liu Z."/>
            <person name="Moffat C.S."/>
        </authorList>
    </citation>
    <scope>NUCLEOTIDE SEQUENCE [LARGE SCALE GENOMIC DNA]</scope>
</reference>
<evidence type="ECO:0000256" key="6">
    <source>
        <dbReference type="SAM" id="SignalP"/>
    </source>
</evidence>
<dbReference type="InterPro" id="IPR036318">
    <property type="entry name" value="FAD-bd_PCMH-like_sf"/>
</dbReference>
<keyword evidence="3 6" id="KW-0732">Signal</keyword>
<dbReference type="InterPro" id="IPR016166">
    <property type="entry name" value="FAD-bd_PCMH"/>
</dbReference>
<name>A0A2W1G999_9PLEO</name>
<evidence type="ECO:0000256" key="1">
    <source>
        <dbReference type="ARBA" id="ARBA00005466"/>
    </source>
</evidence>
<dbReference type="GO" id="GO:0071949">
    <property type="term" value="F:FAD binding"/>
    <property type="evidence" value="ECO:0007669"/>
    <property type="project" value="InterPro"/>
</dbReference>
<keyword evidence="5" id="KW-0560">Oxidoreductase</keyword>
<protein>
    <submittedName>
        <fullName evidence="9">FAD binding domain containing protein</fullName>
    </submittedName>
    <submittedName>
        <fullName evidence="8">GlcD, FAD-FMN-containing dehydrogenase</fullName>
    </submittedName>
</protein>
<dbReference type="InterPro" id="IPR012951">
    <property type="entry name" value="BBE"/>
</dbReference>
<feature type="domain" description="FAD-binding PCMH-type" evidence="7">
    <location>
        <begin position="56"/>
        <end position="229"/>
    </location>
</feature>
<keyword evidence="4" id="KW-0274">FAD</keyword>
<dbReference type="Gene3D" id="3.30.465.10">
    <property type="match status" value="1"/>
</dbReference>
<feature type="chain" id="PRO_5042701150" evidence="6">
    <location>
        <begin position="19"/>
        <end position="486"/>
    </location>
</feature>
<dbReference type="EMBL" id="NRDI02000014">
    <property type="protein sequence ID" value="KAI1511396.1"/>
    <property type="molecule type" value="Genomic_DNA"/>
</dbReference>
<dbReference type="PANTHER" id="PTHR42973:SF32">
    <property type="entry name" value="FAD-LINKED OXIDOREDUCTASE AFOF"/>
    <property type="match status" value="1"/>
</dbReference>
<evidence type="ECO:0000259" key="7">
    <source>
        <dbReference type="PROSITE" id="PS51387"/>
    </source>
</evidence>
<dbReference type="PROSITE" id="PS51387">
    <property type="entry name" value="FAD_PCMH"/>
    <property type="match status" value="1"/>
</dbReference>
<evidence type="ECO:0000256" key="5">
    <source>
        <dbReference type="ARBA" id="ARBA00023002"/>
    </source>
</evidence>
<sequence>MVTFLVLGLLSVVGLTSAATPGNIQSYLQSELSSKSEIYLSSSQSYQTELTERWNAYQAPSYVVGVKPATAQDVSAIIKYAAQNNIAFMGTGGGHGYTTTTSAVNNGINIDLGAFKSISIDKAASTMTIGGAVTFGEVLDPVFAAGKEIQTGSCSCVGFVGATLGGGIGPYQGLHGLIIDALQSVTMVTAKGDIVNASSSENSDLFWGLRGAGMNYGIVTSATYKLADQTNGGRALNGDFLFPASENATVFNILSKFAGYQPNALALTSAIQYSTDYNTTVIMVNAVYIGAETEGRKVLAPLLSTKALTSNVTMIPYNRLILENRFGVDPLGCIAGLPQAAYGLNLYKYDVATYQAALASWIDFYDKTGLTTSYMVTEMFPTKVTLQTADAETAYPYRNTMAYLFMSFSGFTTDEQNSAIADFAKARRADFAKLNGEKGLQVYVNYAHGDEGRDAWYSTEKLPKLEQLKKMWDPQSLFNFTNGFAY</sequence>
<evidence type="ECO:0000256" key="3">
    <source>
        <dbReference type="ARBA" id="ARBA00022729"/>
    </source>
</evidence>
<dbReference type="PANTHER" id="PTHR42973">
    <property type="entry name" value="BINDING OXIDOREDUCTASE, PUTATIVE (AFU_ORTHOLOGUE AFUA_1G17690)-RELATED"/>
    <property type="match status" value="1"/>
</dbReference>
<dbReference type="EMBL" id="NQIK02000010">
    <property type="protein sequence ID" value="KAF7564495.1"/>
    <property type="molecule type" value="Genomic_DNA"/>
</dbReference>
<accession>A0A2W1G999</accession>
<dbReference type="Gene3D" id="3.40.462.20">
    <property type="match status" value="1"/>
</dbReference>
<comment type="caution">
    <text evidence="9">The sequence shown here is derived from an EMBL/GenBank/DDBJ whole genome shotgun (WGS) entry which is preliminary data.</text>
</comment>
<reference evidence="8" key="1">
    <citation type="journal article" date="2018" name="BMC Genomics">
        <title>Comparative genomics of the wheat fungal pathogen Pyrenophora tritici-repentis reveals chromosomal variations and genome plasticity.</title>
        <authorList>
            <person name="Moolhuijzen P."/>
            <person name="See P.T."/>
            <person name="Hane J.K."/>
            <person name="Shi G."/>
            <person name="Liu Z."/>
            <person name="Oliver R.P."/>
            <person name="Moffat C.S."/>
        </authorList>
    </citation>
    <scope>NUCLEOTIDE SEQUENCE [LARGE SCALE GENOMIC DNA]</scope>
    <source>
        <strain evidence="8">M4</strain>
    </source>
</reference>
<reference evidence="9" key="3">
    <citation type="journal article" date="2022" name="bioRxiv">
        <title>A global pangenome for the wheat fungal pathogen Pyrenophora tritici-repentis and prediction of effector protein structural homology.</title>
        <authorList>
            <person name="Moolhuijzen P."/>
            <person name="See P.T."/>
            <person name="Shi G."/>
            <person name="Powell H.R."/>
            <person name="Cockram J."/>
            <person name="Jorgensen L.N."/>
            <person name="Benslimane H."/>
            <person name="Strelkov S.E."/>
            <person name="Turner J."/>
            <person name="Liu Z."/>
            <person name="Moffat C.S."/>
        </authorList>
    </citation>
    <scope>NUCLEOTIDE SEQUENCE</scope>
    <source>
        <strain evidence="9">86-124</strain>
    </source>
</reference>
<evidence type="ECO:0000313" key="9">
    <source>
        <dbReference type="EMBL" id="KAI1511396.1"/>
    </source>
</evidence>
<dbReference type="GO" id="GO:0016491">
    <property type="term" value="F:oxidoreductase activity"/>
    <property type="evidence" value="ECO:0007669"/>
    <property type="project" value="UniProtKB-KW"/>
</dbReference>
<dbReference type="Pfam" id="PF08031">
    <property type="entry name" value="BBE"/>
    <property type="match status" value="1"/>
</dbReference>
<reference evidence="9" key="2">
    <citation type="submission" date="2021-05" db="EMBL/GenBank/DDBJ databases">
        <authorList>
            <person name="Moolhuijzen P.M."/>
            <person name="Moffat C.S."/>
        </authorList>
    </citation>
    <scope>NUCLEOTIDE SEQUENCE</scope>
    <source>
        <strain evidence="9">86-124</strain>
    </source>
</reference>
<dbReference type="OrthoDB" id="415825at2759"/>
<dbReference type="AlphaFoldDB" id="A0A2W1G999"/>
<gene>
    <name evidence="9" type="ORF">Ptr86124_009800</name>
    <name evidence="8" type="ORF">PtrM4_039290</name>
</gene>
<dbReference type="InterPro" id="IPR006094">
    <property type="entry name" value="Oxid_FAD_bind_N"/>
</dbReference>
<dbReference type="InterPro" id="IPR050416">
    <property type="entry name" value="FAD-linked_Oxidoreductase"/>
</dbReference>
<evidence type="ECO:0000256" key="4">
    <source>
        <dbReference type="ARBA" id="ARBA00022827"/>
    </source>
</evidence>
<dbReference type="Proteomes" id="UP000249757">
    <property type="component" value="Unassembled WGS sequence"/>
</dbReference>
<comment type="similarity">
    <text evidence="1">Belongs to the oxygen-dependent FAD-linked oxidoreductase family.</text>
</comment>
<evidence type="ECO:0000313" key="8">
    <source>
        <dbReference type="EMBL" id="KAF7564495.1"/>
    </source>
</evidence>
<evidence type="ECO:0000256" key="2">
    <source>
        <dbReference type="ARBA" id="ARBA00022630"/>
    </source>
</evidence>
<keyword evidence="2" id="KW-0285">Flavoprotein</keyword>
<dbReference type="Proteomes" id="UP000245464">
    <property type="component" value="Chromosome 10"/>
</dbReference>
<keyword evidence="10" id="KW-1185">Reference proteome</keyword>
<organism evidence="9 10">
    <name type="scientific">Pyrenophora tritici-repentis</name>
    <dbReference type="NCBI Taxonomy" id="45151"/>
    <lineage>
        <taxon>Eukaryota</taxon>
        <taxon>Fungi</taxon>
        <taxon>Dikarya</taxon>
        <taxon>Ascomycota</taxon>
        <taxon>Pezizomycotina</taxon>
        <taxon>Dothideomycetes</taxon>
        <taxon>Pleosporomycetidae</taxon>
        <taxon>Pleosporales</taxon>
        <taxon>Pleosporineae</taxon>
        <taxon>Pleosporaceae</taxon>
        <taxon>Pyrenophora</taxon>
    </lineage>
</organism>
<dbReference type="InterPro" id="IPR016169">
    <property type="entry name" value="FAD-bd_PCMH_sub2"/>
</dbReference>
<feature type="signal peptide" evidence="6">
    <location>
        <begin position="1"/>
        <end position="18"/>
    </location>
</feature>
<dbReference type="Pfam" id="PF01565">
    <property type="entry name" value="FAD_binding_4"/>
    <property type="match status" value="1"/>
</dbReference>
<dbReference type="SUPFAM" id="SSF56176">
    <property type="entry name" value="FAD-binding/transporter-associated domain-like"/>
    <property type="match status" value="1"/>
</dbReference>